<dbReference type="GO" id="GO:0005869">
    <property type="term" value="C:dynactin complex"/>
    <property type="evidence" value="ECO:0007669"/>
    <property type="project" value="InterPro"/>
</dbReference>
<dbReference type="PANTHER" id="PTHR28360:SF1">
    <property type="entry name" value="DYNACTIN SUBUNIT 3"/>
    <property type="match status" value="1"/>
</dbReference>
<dbReference type="OrthoDB" id="16729at2759"/>
<name>A0A6P6XYP7_DERPT</name>
<evidence type="ECO:0000313" key="2">
    <source>
        <dbReference type="RefSeq" id="XP_027198175.1"/>
    </source>
</evidence>
<reference evidence="2" key="1">
    <citation type="submission" date="2025-08" db="UniProtKB">
        <authorList>
            <consortium name="RefSeq"/>
        </authorList>
    </citation>
    <scope>IDENTIFICATION</scope>
    <source>
        <strain evidence="2">Airmid</strain>
    </source>
</reference>
<dbReference type="RefSeq" id="XP_027198175.1">
    <property type="nucleotide sequence ID" value="XM_027342374.1"/>
</dbReference>
<dbReference type="Pfam" id="PF07426">
    <property type="entry name" value="Dynactin_p22"/>
    <property type="match status" value="1"/>
</dbReference>
<dbReference type="GO" id="GO:0061640">
    <property type="term" value="P:cytoskeleton-dependent cytokinesis"/>
    <property type="evidence" value="ECO:0007669"/>
    <property type="project" value="InterPro"/>
</dbReference>
<dbReference type="InParanoid" id="A0A6P6XYP7"/>
<dbReference type="OMA" id="IDANMAT"/>
<keyword evidence="1" id="KW-1185">Reference proteome</keyword>
<dbReference type="InterPro" id="IPR009991">
    <property type="entry name" value="DCTN3"/>
</dbReference>
<dbReference type="PANTHER" id="PTHR28360">
    <property type="entry name" value="DYNACTIN SUBUNIT 3"/>
    <property type="match status" value="1"/>
</dbReference>
<evidence type="ECO:0000313" key="1">
    <source>
        <dbReference type="Proteomes" id="UP000515146"/>
    </source>
</evidence>
<dbReference type="Proteomes" id="UP000515146">
    <property type="component" value="Unplaced"/>
</dbReference>
<protein>
    <submittedName>
        <fullName evidence="2">Uncharacterized protein LOC113792479</fullName>
    </submittedName>
</protein>
<dbReference type="AlphaFoldDB" id="A0A6P6XYP7"/>
<proteinExistence type="predicted"/>
<organism evidence="1 2">
    <name type="scientific">Dermatophagoides pteronyssinus</name>
    <name type="common">European house dust mite</name>
    <dbReference type="NCBI Taxonomy" id="6956"/>
    <lineage>
        <taxon>Eukaryota</taxon>
        <taxon>Metazoa</taxon>
        <taxon>Ecdysozoa</taxon>
        <taxon>Arthropoda</taxon>
        <taxon>Chelicerata</taxon>
        <taxon>Arachnida</taxon>
        <taxon>Acari</taxon>
        <taxon>Acariformes</taxon>
        <taxon>Sarcoptiformes</taxon>
        <taxon>Astigmata</taxon>
        <taxon>Psoroptidia</taxon>
        <taxon>Analgoidea</taxon>
        <taxon>Pyroglyphidae</taxon>
        <taxon>Dermatophagoidinae</taxon>
        <taxon>Dermatophagoides</taxon>
    </lineage>
</organism>
<gene>
    <name evidence="2" type="primary">LOC113792479</name>
</gene>
<accession>A0A6P6XYP7</accession>
<sequence length="206" mass="24542">MNKSIDLLSLRLADIEQRLYGFNTANFSATGEISGEHQNVQQQQPNLIEMLAEIESKLKSLTIGKDRFNQCYNELQRLQKWLREDDQMDLLIRTFGSHSSVIKFEQVLAFEDEIRSDFDRIEQINRLKPSLDQKNFIRIAELEPKLIRLKLQLFEAKQQSKQLDLETKELIERFNQWYGNLIENFQQIHKDLDELEHKKDLNKYDL</sequence>
<dbReference type="KEGG" id="dpte:113792479"/>